<name>A0A915HVB7_ROMCU</name>
<dbReference type="WBParaSite" id="nRc.2.0.1.t05357-RA">
    <property type="protein sequence ID" value="nRc.2.0.1.t05357-RA"/>
    <property type="gene ID" value="nRc.2.0.1.g05357"/>
</dbReference>
<proteinExistence type="predicted"/>
<feature type="compositionally biased region" description="Polar residues" evidence="1">
    <location>
        <begin position="1"/>
        <end position="15"/>
    </location>
</feature>
<keyword evidence="2" id="KW-1185">Reference proteome</keyword>
<protein>
    <submittedName>
        <fullName evidence="3">Uncharacterized protein</fullName>
    </submittedName>
</protein>
<accession>A0A915HVB7</accession>
<evidence type="ECO:0000256" key="1">
    <source>
        <dbReference type="SAM" id="MobiDB-lite"/>
    </source>
</evidence>
<evidence type="ECO:0000313" key="3">
    <source>
        <dbReference type="WBParaSite" id="nRc.2.0.1.t05357-RA"/>
    </source>
</evidence>
<reference evidence="3" key="1">
    <citation type="submission" date="2022-11" db="UniProtKB">
        <authorList>
            <consortium name="WormBaseParasite"/>
        </authorList>
    </citation>
    <scope>IDENTIFICATION</scope>
</reference>
<feature type="region of interest" description="Disordered" evidence="1">
    <location>
        <begin position="1"/>
        <end position="20"/>
    </location>
</feature>
<dbReference type="AlphaFoldDB" id="A0A915HVB7"/>
<dbReference type="Proteomes" id="UP000887565">
    <property type="component" value="Unplaced"/>
</dbReference>
<sequence length="106" mass="11810">MWSETNGVESTSEASTGKILPQCSSTDLDVKLDDKRKTIHVGTEPILKRYHNCGSLGTCKSDINCIPFMFLAKHMKHDGAECFRTSCCFYDKHKGDLIQFVGEGYG</sequence>
<evidence type="ECO:0000313" key="2">
    <source>
        <dbReference type="Proteomes" id="UP000887565"/>
    </source>
</evidence>
<organism evidence="2 3">
    <name type="scientific">Romanomermis culicivorax</name>
    <name type="common">Nematode worm</name>
    <dbReference type="NCBI Taxonomy" id="13658"/>
    <lineage>
        <taxon>Eukaryota</taxon>
        <taxon>Metazoa</taxon>
        <taxon>Ecdysozoa</taxon>
        <taxon>Nematoda</taxon>
        <taxon>Enoplea</taxon>
        <taxon>Dorylaimia</taxon>
        <taxon>Mermithida</taxon>
        <taxon>Mermithoidea</taxon>
        <taxon>Mermithidae</taxon>
        <taxon>Romanomermis</taxon>
    </lineage>
</organism>